<comment type="subcellular location">
    <subcellularLocation>
        <location evidence="1">Cell membrane</location>
        <topology evidence="1">Multi-pass membrane protein</topology>
    </subcellularLocation>
</comment>
<organism evidence="10 11">
    <name type="scientific">Spongisporangium articulatum</name>
    <dbReference type="NCBI Taxonomy" id="3362603"/>
    <lineage>
        <taxon>Bacteria</taxon>
        <taxon>Bacillati</taxon>
        <taxon>Actinomycetota</taxon>
        <taxon>Actinomycetes</taxon>
        <taxon>Kineosporiales</taxon>
        <taxon>Kineosporiaceae</taxon>
        <taxon>Spongisporangium</taxon>
    </lineage>
</organism>
<dbReference type="PANTHER" id="PTHR21716:SF53">
    <property type="entry name" value="PERMEASE PERM-RELATED"/>
    <property type="match status" value="1"/>
</dbReference>
<evidence type="ECO:0000256" key="4">
    <source>
        <dbReference type="ARBA" id="ARBA00022475"/>
    </source>
</evidence>
<proteinExistence type="inferred from homology"/>
<evidence type="ECO:0000256" key="5">
    <source>
        <dbReference type="ARBA" id="ARBA00022692"/>
    </source>
</evidence>
<feature type="transmembrane region" description="Helical" evidence="9">
    <location>
        <begin position="278"/>
        <end position="304"/>
    </location>
</feature>
<dbReference type="PANTHER" id="PTHR21716">
    <property type="entry name" value="TRANSMEMBRANE PROTEIN"/>
    <property type="match status" value="1"/>
</dbReference>
<sequence length="389" mass="40948">MSTSDPDATEPDRVTQEAAEVADAEEGASSGPETSPDYGRAGRPVNRTSPFYIGFVGAIGAVLGYELLKLVGQISQVLTLVGIAAFLAVGLDPLVRWLQGRGLRRVWAVTIVFVVLIGFVAGFLAIVLPTIIEQATQLTTSLPATIDNLTRTDFIRQLNADYGVVDNASNQIRAKVSDGETLLDLFGGILGAGRAVLSGAFSTFTVLVLTLYFLASLNSIKEAGYSLVPASRRDRVRALGDEILRRIGGYVAGQVAVASINGFLTFILLTVLGVPYPAVLAITTAVLGLIPLVGATLGAIIVVLVGLFQSWQIGVGLIVYYVIYQQVENYLIAPRIMARTVSVPGSVALVAALIGSSLLGVLGALVAIPLAAGILLLIQEVLLPRQEQH</sequence>
<evidence type="ECO:0000313" key="10">
    <source>
        <dbReference type="EMBL" id="MFI7589627.1"/>
    </source>
</evidence>
<keyword evidence="4" id="KW-1003">Cell membrane</keyword>
<feature type="transmembrane region" description="Helical" evidence="9">
    <location>
        <begin position="311"/>
        <end position="327"/>
    </location>
</feature>
<dbReference type="RefSeq" id="WP_398284230.1">
    <property type="nucleotide sequence ID" value="NZ_JBITLV010000008.1"/>
</dbReference>
<evidence type="ECO:0000256" key="9">
    <source>
        <dbReference type="SAM" id="Phobius"/>
    </source>
</evidence>
<name>A0ABW8AUS3_9ACTN</name>
<comment type="similarity">
    <text evidence="2">Belongs to the autoinducer-2 exporter (AI-2E) (TC 2.A.86) family.</text>
</comment>
<feature type="transmembrane region" description="Helical" evidence="9">
    <location>
        <begin position="74"/>
        <end position="94"/>
    </location>
</feature>
<dbReference type="InterPro" id="IPR002549">
    <property type="entry name" value="AI-2E-like"/>
</dbReference>
<feature type="region of interest" description="Disordered" evidence="8">
    <location>
        <begin position="1"/>
        <end position="41"/>
    </location>
</feature>
<evidence type="ECO:0000256" key="3">
    <source>
        <dbReference type="ARBA" id="ARBA00022448"/>
    </source>
</evidence>
<dbReference type="Pfam" id="PF01594">
    <property type="entry name" value="AI-2E_transport"/>
    <property type="match status" value="1"/>
</dbReference>
<keyword evidence="3" id="KW-0813">Transport</keyword>
<keyword evidence="5 9" id="KW-0812">Transmembrane</keyword>
<accession>A0ABW8AUS3</accession>
<comment type="caution">
    <text evidence="10">The sequence shown here is derived from an EMBL/GenBank/DDBJ whole genome shotgun (WGS) entry which is preliminary data.</text>
</comment>
<dbReference type="Proteomes" id="UP001612915">
    <property type="component" value="Unassembled WGS sequence"/>
</dbReference>
<evidence type="ECO:0000256" key="8">
    <source>
        <dbReference type="SAM" id="MobiDB-lite"/>
    </source>
</evidence>
<dbReference type="EMBL" id="JBITLV010000008">
    <property type="protein sequence ID" value="MFI7589627.1"/>
    <property type="molecule type" value="Genomic_DNA"/>
</dbReference>
<feature type="transmembrane region" description="Helical" evidence="9">
    <location>
        <begin position="195"/>
        <end position="215"/>
    </location>
</feature>
<keyword evidence="11" id="KW-1185">Reference proteome</keyword>
<feature type="transmembrane region" description="Helical" evidence="9">
    <location>
        <begin position="50"/>
        <end position="68"/>
    </location>
</feature>
<protein>
    <submittedName>
        <fullName evidence="10">AI-2E family transporter</fullName>
    </submittedName>
</protein>
<keyword evidence="6 9" id="KW-1133">Transmembrane helix</keyword>
<reference evidence="10 11" key="1">
    <citation type="submission" date="2024-10" db="EMBL/GenBank/DDBJ databases">
        <title>The Natural Products Discovery Center: Release of the First 8490 Sequenced Strains for Exploring Actinobacteria Biosynthetic Diversity.</title>
        <authorList>
            <person name="Kalkreuter E."/>
            <person name="Kautsar S.A."/>
            <person name="Yang D."/>
            <person name="Bader C.D."/>
            <person name="Teijaro C.N."/>
            <person name="Fluegel L."/>
            <person name="Davis C.M."/>
            <person name="Simpson J.R."/>
            <person name="Lauterbach L."/>
            <person name="Steele A.D."/>
            <person name="Gui C."/>
            <person name="Meng S."/>
            <person name="Li G."/>
            <person name="Viehrig K."/>
            <person name="Ye F."/>
            <person name="Su P."/>
            <person name="Kiefer A.F."/>
            <person name="Nichols A."/>
            <person name="Cepeda A.J."/>
            <person name="Yan W."/>
            <person name="Fan B."/>
            <person name="Jiang Y."/>
            <person name="Adhikari A."/>
            <person name="Zheng C.-J."/>
            <person name="Schuster L."/>
            <person name="Cowan T.M."/>
            <person name="Smanski M.J."/>
            <person name="Chevrette M.G."/>
            <person name="De Carvalho L.P.S."/>
            <person name="Shen B."/>
        </authorList>
    </citation>
    <scope>NUCLEOTIDE SEQUENCE [LARGE SCALE GENOMIC DNA]</scope>
    <source>
        <strain evidence="10 11">NPDC049639</strain>
    </source>
</reference>
<evidence type="ECO:0000256" key="1">
    <source>
        <dbReference type="ARBA" id="ARBA00004651"/>
    </source>
</evidence>
<evidence type="ECO:0000256" key="7">
    <source>
        <dbReference type="ARBA" id="ARBA00023136"/>
    </source>
</evidence>
<evidence type="ECO:0000256" key="6">
    <source>
        <dbReference type="ARBA" id="ARBA00022989"/>
    </source>
</evidence>
<keyword evidence="7 9" id="KW-0472">Membrane</keyword>
<gene>
    <name evidence="10" type="ORF">ACIB24_21375</name>
</gene>
<feature type="transmembrane region" description="Helical" evidence="9">
    <location>
        <begin position="106"/>
        <end position="132"/>
    </location>
</feature>
<evidence type="ECO:0000313" key="11">
    <source>
        <dbReference type="Proteomes" id="UP001612915"/>
    </source>
</evidence>
<feature type="transmembrane region" description="Helical" evidence="9">
    <location>
        <begin position="347"/>
        <end position="378"/>
    </location>
</feature>
<evidence type="ECO:0000256" key="2">
    <source>
        <dbReference type="ARBA" id="ARBA00009773"/>
    </source>
</evidence>
<feature type="transmembrane region" description="Helical" evidence="9">
    <location>
        <begin position="247"/>
        <end position="272"/>
    </location>
</feature>